<dbReference type="STRING" id="206506.AAV32_17060"/>
<comment type="caution">
    <text evidence="13">The sequence shown here is derived from an EMBL/GenBank/DDBJ whole genome shotgun (WGS) entry which is preliminary data.</text>
</comment>
<dbReference type="Pfam" id="PF01193">
    <property type="entry name" value="RNA_pol_L"/>
    <property type="match status" value="1"/>
</dbReference>
<keyword evidence="4 11" id="KW-0240">DNA-directed RNA polymerase</keyword>
<dbReference type="GO" id="GO:0003677">
    <property type="term" value="F:DNA binding"/>
    <property type="evidence" value="ECO:0007669"/>
    <property type="project" value="UniProtKB-UniRule"/>
</dbReference>
<keyword evidence="5 11" id="KW-0808">Transferase</keyword>
<evidence type="ECO:0000256" key="5">
    <source>
        <dbReference type="ARBA" id="ARBA00022679"/>
    </source>
</evidence>
<evidence type="ECO:0000256" key="10">
    <source>
        <dbReference type="ARBA" id="ARBA00048552"/>
    </source>
</evidence>
<dbReference type="GeneID" id="99728053"/>
<dbReference type="NCBIfam" id="TIGR02027">
    <property type="entry name" value="rpoA"/>
    <property type="match status" value="1"/>
</dbReference>
<dbReference type="InterPro" id="IPR036603">
    <property type="entry name" value="RBP11-like"/>
</dbReference>
<dbReference type="Proteomes" id="UP000078084">
    <property type="component" value="Unassembled WGS sequence"/>
</dbReference>
<dbReference type="CDD" id="cd06928">
    <property type="entry name" value="RNAP_alpha_NTD"/>
    <property type="match status" value="1"/>
</dbReference>
<dbReference type="GO" id="GO:0000428">
    <property type="term" value="C:DNA-directed RNA polymerase complex"/>
    <property type="evidence" value="ECO:0007669"/>
    <property type="project" value="UniProtKB-KW"/>
</dbReference>
<dbReference type="InterPro" id="IPR011260">
    <property type="entry name" value="RNAP_asu_C"/>
</dbReference>
<evidence type="ECO:0000256" key="3">
    <source>
        <dbReference type="ARBA" id="ARBA00015972"/>
    </source>
</evidence>
<reference evidence="14 16" key="2">
    <citation type="submission" date="2019-02" db="EMBL/GenBank/DDBJ databases">
        <title>Genomic Encyclopedia of Type Strains, Phase IV (KMG-IV): sequencing the most valuable type-strain genomes for metagenomic binning, comparative biology and taxonomic classification.</title>
        <authorList>
            <person name="Goeker M."/>
        </authorList>
    </citation>
    <scope>NUCLEOTIDE SEQUENCE [LARGE SCALE GENOMIC DNA]</scope>
    <source>
        <strain evidence="14 16">DSM 16618</strain>
    </source>
</reference>
<evidence type="ECO:0000256" key="11">
    <source>
        <dbReference type="HAMAP-Rule" id="MF_00059"/>
    </source>
</evidence>
<reference evidence="13 15" key="1">
    <citation type="submission" date="2015-04" db="EMBL/GenBank/DDBJ databases">
        <title>Genome sequence of Kerstersia gyiorum CG1.</title>
        <authorList>
            <person name="Greninger A.L."/>
            <person name="Kozyreva V."/>
            <person name="Chaturvedi V."/>
        </authorList>
    </citation>
    <scope>NUCLEOTIDE SEQUENCE [LARGE SCALE GENOMIC DNA]</scope>
    <source>
        <strain evidence="13 15">CG1</strain>
    </source>
</reference>
<dbReference type="NCBIfam" id="NF003519">
    <property type="entry name" value="PRK05182.2-5"/>
    <property type="match status" value="1"/>
</dbReference>
<dbReference type="SUPFAM" id="SSF47789">
    <property type="entry name" value="C-terminal domain of RNA polymerase alpha subunit"/>
    <property type="match status" value="1"/>
</dbReference>
<dbReference type="Pfam" id="PF03118">
    <property type="entry name" value="RNA_pol_A_CTD"/>
    <property type="match status" value="1"/>
</dbReference>
<evidence type="ECO:0000256" key="9">
    <source>
        <dbReference type="ARBA" id="ARBA00033070"/>
    </source>
</evidence>
<dbReference type="PATRIC" id="fig|206506.3.peg.3631"/>
<dbReference type="SUPFAM" id="SSF56553">
    <property type="entry name" value="Insert subdomain of RNA polymerase alpha subunit"/>
    <property type="match status" value="1"/>
</dbReference>
<dbReference type="InterPro" id="IPR011263">
    <property type="entry name" value="DNA-dir_RNA_pol_RpoA/D/Rpb3"/>
</dbReference>
<dbReference type="Pfam" id="PF01000">
    <property type="entry name" value="RNA_pol_A_bac"/>
    <property type="match status" value="1"/>
</dbReference>
<evidence type="ECO:0000313" key="14">
    <source>
        <dbReference type="EMBL" id="RZS73251.1"/>
    </source>
</evidence>
<dbReference type="Gene3D" id="2.170.120.12">
    <property type="entry name" value="DNA-directed RNA polymerase, insert domain"/>
    <property type="match status" value="1"/>
</dbReference>
<comment type="subunit">
    <text evidence="11">Homodimer. The RNAP catalytic core consists of 2 alpha, 1 beta, 1 beta' and 1 omega subunit. When a sigma factor is associated with the core the holoenzyme is formed, which can initiate transcription.</text>
</comment>
<evidence type="ECO:0000256" key="4">
    <source>
        <dbReference type="ARBA" id="ARBA00022478"/>
    </source>
</evidence>
<dbReference type="Proteomes" id="UP000292039">
    <property type="component" value="Unassembled WGS sequence"/>
</dbReference>
<dbReference type="FunFam" id="1.10.150.20:FF:000001">
    <property type="entry name" value="DNA-directed RNA polymerase subunit alpha"/>
    <property type="match status" value="1"/>
</dbReference>
<dbReference type="InterPro" id="IPR011773">
    <property type="entry name" value="DNA-dir_RpoA"/>
</dbReference>
<gene>
    <name evidence="11" type="primary">rpoA</name>
    <name evidence="13" type="ORF">AAV32_17060</name>
    <name evidence="14" type="ORF">EV679_0441</name>
</gene>
<feature type="region of interest" description="Alpha C-terminal domain (alpha-CTD)" evidence="11">
    <location>
        <begin position="250"/>
        <end position="330"/>
    </location>
</feature>
<protein>
    <recommendedName>
        <fullName evidence="3 11">DNA-directed RNA polymerase subunit alpha</fullName>
        <shortName evidence="11">RNAP subunit alpha</shortName>
        <ecNumber evidence="2 11">2.7.7.6</ecNumber>
    </recommendedName>
    <alternativeName>
        <fullName evidence="9 11">RNA polymerase subunit alpha</fullName>
    </alternativeName>
    <alternativeName>
        <fullName evidence="8 11">Transcriptase subunit alpha</fullName>
    </alternativeName>
</protein>
<sequence>MSVQGFLKPRAIEVETLSATHAKIIMEPFERGYGHTLGNALRRILLSSMTGYAPTEVQITGVVHEYSTLPGVQEDVVDLILNLKGVVFKLHSREEVTLTLRKQGPGDVFARDIELPHDVEIINPDHVLAHLSDNAKLEMQIKVEQGRGYVPGNVRALADDRSQSIGRIVLDASFSPVRRVSYAVENARVEQRTDLDKLVLDIETNGVITPEEAVRQSARILMDQISVFAALEGPGESAYEQPSRAGAPQIDPVLLRPVDDLELTVRSANCLKAENIYYIGDLIQRTENELLKTPNLGRKSLNEIKEVLAARGLTLGMKLENWPPLGLERP</sequence>
<dbReference type="Gene3D" id="1.10.150.20">
    <property type="entry name" value="5' to 3' exonuclease, C-terminal subdomain"/>
    <property type="match status" value="1"/>
</dbReference>
<evidence type="ECO:0000256" key="8">
    <source>
        <dbReference type="ARBA" id="ARBA00032524"/>
    </source>
</evidence>
<dbReference type="GO" id="GO:0003899">
    <property type="term" value="F:DNA-directed RNA polymerase activity"/>
    <property type="evidence" value="ECO:0007669"/>
    <property type="project" value="UniProtKB-UniRule"/>
</dbReference>
<dbReference type="SMART" id="SM00662">
    <property type="entry name" value="RPOLD"/>
    <property type="match status" value="1"/>
</dbReference>
<dbReference type="NCBIfam" id="NF003513">
    <property type="entry name" value="PRK05182.1-2"/>
    <property type="match status" value="1"/>
</dbReference>
<evidence type="ECO:0000256" key="7">
    <source>
        <dbReference type="ARBA" id="ARBA00023163"/>
    </source>
</evidence>
<keyword evidence="6 11" id="KW-0548">Nucleotidyltransferase</keyword>
<evidence type="ECO:0000256" key="2">
    <source>
        <dbReference type="ARBA" id="ARBA00012418"/>
    </source>
</evidence>
<dbReference type="InterPro" id="IPR011262">
    <property type="entry name" value="DNA-dir_RNA_pol_insert"/>
</dbReference>
<comment type="function">
    <text evidence="11">DNA-dependent RNA polymerase catalyzes the transcription of DNA into RNA using the four ribonucleoside triphosphates as substrates.</text>
</comment>
<dbReference type="AlphaFoldDB" id="A0A171KN69"/>
<dbReference type="HAMAP" id="MF_00059">
    <property type="entry name" value="RNApol_bact_RpoA"/>
    <property type="match status" value="1"/>
</dbReference>
<dbReference type="EMBL" id="SGWZ01000001">
    <property type="protein sequence ID" value="RZS73251.1"/>
    <property type="molecule type" value="Genomic_DNA"/>
</dbReference>
<keyword evidence="7 11" id="KW-0804">Transcription</keyword>
<feature type="domain" description="DNA-directed RNA polymerase RpoA/D/Rpb3-type" evidence="12">
    <location>
        <begin position="21"/>
        <end position="231"/>
    </location>
</feature>
<evidence type="ECO:0000313" key="15">
    <source>
        <dbReference type="Proteomes" id="UP000078084"/>
    </source>
</evidence>
<comment type="domain">
    <text evidence="11">The N-terminal domain is essential for RNAP assembly and basal transcription, whereas the C-terminal domain is involved in interaction with transcriptional regulators and with upstream promoter elements.</text>
</comment>
<dbReference type="OrthoDB" id="9805706at2"/>
<evidence type="ECO:0000256" key="6">
    <source>
        <dbReference type="ARBA" id="ARBA00022695"/>
    </source>
</evidence>
<feature type="region of interest" description="Alpha N-terminal domain (alpha-NTD)" evidence="11">
    <location>
        <begin position="1"/>
        <end position="232"/>
    </location>
</feature>
<proteinExistence type="inferred from homology"/>
<evidence type="ECO:0000313" key="16">
    <source>
        <dbReference type="Proteomes" id="UP000292039"/>
    </source>
</evidence>
<keyword evidence="15" id="KW-1185">Reference proteome</keyword>
<dbReference type="InterPro" id="IPR036643">
    <property type="entry name" value="RNApol_insert_sf"/>
</dbReference>
<comment type="catalytic activity">
    <reaction evidence="10 11">
        <text>RNA(n) + a ribonucleoside 5'-triphosphate = RNA(n+1) + diphosphate</text>
        <dbReference type="Rhea" id="RHEA:21248"/>
        <dbReference type="Rhea" id="RHEA-COMP:14527"/>
        <dbReference type="Rhea" id="RHEA-COMP:17342"/>
        <dbReference type="ChEBI" id="CHEBI:33019"/>
        <dbReference type="ChEBI" id="CHEBI:61557"/>
        <dbReference type="ChEBI" id="CHEBI:140395"/>
        <dbReference type="EC" id="2.7.7.6"/>
    </reaction>
</comment>
<comment type="similarity">
    <text evidence="1 11">Belongs to the RNA polymerase alpha chain family.</text>
</comment>
<dbReference type="Gene3D" id="3.30.1360.10">
    <property type="entry name" value="RNA polymerase, RBP11-like subunit"/>
    <property type="match status" value="1"/>
</dbReference>
<dbReference type="SUPFAM" id="SSF55257">
    <property type="entry name" value="RBP11-like subunits of RNA polymerase"/>
    <property type="match status" value="1"/>
</dbReference>
<dbReference type="FunFam" id="2.170.120.12:FF:000001">
    <property type="entry name" value="DNA-directed RNA polymerase subunit alpha"/>
    <property type="match status" value="1"/>
</dbReference>
<dbReference type="EC" id="2.7.7.6" evidence="2 11"/>
<evidence type="ECO:0000259" key="12">
    <source>
        <dbReference type="SMART" id="SM00662"/>
    </source>
</evidence>
<dbReference type="GO" id="GO:0046983">
    <property type="term" value="F:protein dimerization activity"/>
    <property type="evidence" value="ECO:0007669"/>
    <property type="project" value="InterPro"/>
</dbReference>
<accession>A0A171KN69</accession>
<dbReference type="GO" id="GO:0005737">
    <property type="term" value="C:cytoplasm"/>
    <property type="evidence" value="ECO:0007669"/>
    <property type="project" value="UniProtKB-ARBA"/>
</dbReference>
<evidence type="ECO:0000256" key="1">
    <source>
        <dbReference type="ARBA" id="ARBA00007123"/>
    </source>
</evidence>
<dbReference type="RefSeq" id="WP_068375382.1">
    <property type="nucleotide sequence ID" value="NZ_CBCSEB010000003.1"/>
</dbReference>
<organism evidence="13 15">
    <name type="scientific">Kerstersia gyiorum</name>
    <dbReference type="NCBI Taxonomy" id="206506"/>
    <lineage>
        <taxon>Bacteria</taxon>
        <taxon>Pseudomonadati</taxon>
        <taxon>Pseudomonadota</taxon>
        <taxon>Betaproteobacteria</taxon>
        <taxon>Burkholderiales</taxon>
        <taxon>Alcaligenaceae</taxon>
        <taxon>Kerstersia</taxon>
    </lineage>
</organism>
<evidence type="ECO:0000313" key="13">
    <source>
        <dbReference type="EMBL" id="KKO70336.1"/>
    </source>
</evidence>
<dbReference type="EMBL" id="LBNE01000017">
    <property type="protein sequence ID" value="KKO70336.1"/>
    <property type="molecule type" value="Genomic_DNA"/>
</dbReference>
<name>A0A171KN69_9BURK</name>
<dbReference type="GO" id="GO:0006351">
    <property type="term" value="P:DNA-templated transcription"/>
    <property type="evidence" value="ECO:0007669"/>
    <property type="project" value="UniProtKB-UniRule"/>
</dbReference>